<dbReference type="PANTHER" id="PTHR12956">
    <property type="entry name" value="ALKALINE CERAMIDASE-RELATED"/>
    <property type="match status" value="1"/>
</dbReference>
<sequence>MCDRSYYVYPELSLMMPTVSCAIKKQIMATLRGYVPDSALILRKHGLGNNLFSCLLFNELEGFNPRDQLGFAFVRDKMNPRLKLNLFEVEVLEKIAVEYRHNLKKFGDIMVGPVGPKRAKRPSQGHLFLNESRCQNYLLTMWG</sequence>
<reference evidence="2 3" key="1">
    <citation type="journal article" date="2024" name="G3 (Bethesda)">
        <title>Genome assembly of Hibiscus sabdariffa L. provides insights into metabolisms of medicinal natural products.</title>
        <authorList>
            <person name="Kim T."/>
        </authorList>
    </citation>
    <scope>NUCLEOTIDE SEQUENCE [LARGE SCALE GENOMIC DNA]</scope>
    <source>
        <strain evidence="2">TK-2024</strain>
        <tissue evidence="2">Old leaves</tissue>
    </source>
</reference>
<dbReference type="Pfam" id="PF04765">
    <property type="entry name" value="TOD1_MUCI70"/>
    <property type="match status" value="1"/>
</dbReference>
<proteinExistence type="predicted"/>
<name>A0ABR2PM02_9ROSI</name>
<dbReference type="EMBL" id="JBBPBN010000056">
    <property type="protein sequence ID" value="KAK8989465.1"/>
    <property type="molecule type" value="Genomic_DNA"/>
</dbReference>
<evidence type="ECO:0000313" key="2">
    <source>
        <dbReference type="EMBL" id="KAK8989465.1"/>
    </source>
</evidence>
<evidence type="ECO:0000313" key="3">
    <source>
        <dbReference type="Proteomes" id="UP001396334"/>
    </source>
</evidence>
<dbReference type="PANTHER" id="PTHR12956:SF13">
    <property type="entry name" value="ALKALINE CERAMIDASE TOD1"/>
    <property type="match status" value="1"/>
</dbReference>
<evidence type="ECO:0000259" key="1">
    <source>
        <dbReference type="Pfam" id="PF04765"/>
    </source>
</evidence>
<dbReference type="Proteomes" id="UP001396334">
    <property type="component" value="Unassembled WGS sequence"/>
</dbReference>
<protein>
    <recommendedName>
        <fullName evidence="1">TOD1/MUCI70 glycosyltransferase-like domain-containing protein</fullName>
    </recommendedName>
</protein>
<feature type="domain" description="TOD1/MUCI70 glycosyltransferase-like" evidence="1">
    <location>
        <begin position="32"/>
        <end position="101"/>
    </location>
</feature>
<dbReference type="InterPro" id="IPR006852">
    <property type="entry name" value="TOD1_MUCI70"/>
</dbReference>
<comment type="caution">
    <text evidence="2">The sequence shown here is derived from an EMBL/GenBank/DDBJ whole genome shotgun (WGS) entry which is preliminary data.</text>
</comment>
<gene>
    <name evidence="2" type="ORF">V6N11_063889</name>
</gene>
<dbReference type="InterPro" id="IPR048354">
    <property type="entry name" value="TOD1_MUCI70_glycTrfase_dom"/>
</dbReference>
<organism evidence="2 3">
    <name type="scientific">Hibiscus sabdariffa</name>
    <name type="common">roselle</name>
    <dbReference type="NCBI Taxonomy" id="183260"/>
    <lineage>
        <taxon>Eukaryota</taxon>
        <taxon>Viridiplantae</taxon>
        <taxon>Streptophyta</taxon>
        <taxon>Embryophyta</taxon>
        <taxon>Tracheophyta</taxon>
        <taxon>Spermatophyta</taxon>
        <taxon>Magnoliopsida</taxon>
        <taxon>eudicotyledons</taxon>
        <taxon>Gunneridae</taxon>
        <taxon>Pentapetalae</taxon>
        <taxon>rosids</taxon>
        <taxon>malvids</taxon>
        <taxon>Malvales</taxon>
        <taxon>Malvaceae</taxon>
        <taxon>Malvoideae</taxon>
        <taxon>Hibiscus</taxon>
    </lineage>
</organism>
<keyword evidence="3" id="KW-1185">Reference proteome</keyword>
<accession>A0ABR2PM02</accession>